<reference evidence="1 2" key="1">
    <citation type="journal article" date="2013" name="Int. J. Syst. Evol. Microbiol.">
        <title>Aquimarina gracilis sp. nov., isolated from the gut microflora of a mussel, Mytilus coruscus, and emended description of Aquimarina spongiae.</title>
        <authorList>
            <person name="Park S.C."/>
            <person name="Choe H.N."/>
            <person name="Baik K.S."/>
            <person name="Seong C.N."/>
        </authorList>
    </citation>
    <scope>NUCLEOTIDE SEQUENCE [LARGE SCALE GENOMIC DNA]</scope>
    <source>
        <strain evidence="1 2">PSC32</strain>
    </source>
</reference>
<proteinExistence type="predicted"/>
<evidence type="ECO:0008006" key="3">
    <source>
        <dbReference type="Google" id="ProtNLM"/>
    </source>
</evidence>
<protein>
    <recommendedName>
        <fullName evidence="3">Bacteriocin-like protein</fullName>
    </recommendedName>
</protein>
<organism evidence="1 2">
    <name type="scientific">Aquimarina gracilis</name>
    <dbReference type="NCBI Taxonomy" id="874422"/>
    <lineage>
        <taxon>Bacteria</taxon>
        <taxon>Pseudomonadati</taxon>
        <taxon>Bacteroidota</taxon>
        <taxon>Flavobacteriia</taxon>
        <taxon>Flavobacteriales</taxon>
        <taxon>Flavobacteriaceae</taxon>
        <taxon>Aquimarina</taxon>
    </lineage>
</organism>
<evidence type="ECO:0000313" key="2">
    <source>
        <dbReference type="Proteomes" id="UP001327027"/>
    </source>
</evidence>
<gene>
    <name evidence="1" type="ORF">U6A24_20980</name>
</gene>
<dbReference type="RefSeq" id="WP_324181986.1">
    <property type="nucleotide sequence ID" value="NZ_BAABAW010000006.1"/>
</dbReference>
<name>A0ABU6A1J7_9FLAO</name>
<dbReference type="EMBL" id="JAYKLX010000011">
    <property type="protein sequence ID" value="MEB3347962.1"/>
    <property type="molecule type" value="Genomic_DNA"/>
</dbReference>
<comment type="caution">
    <text evidence="1">The sequence shown here is derived from an EMBL/GenBank/DDBJ whole genome shotgun (WGS) entry which is preliminary data.</text>
</comment>
<dbReference type="Proteomes" id="UP001327027">
    <property type="component" value="Unassembled WGS sequence"/>
</dbReference>
<keyword evidence="2" id="KW-1185">Reference proteome</keyword>
<accession>A0ABU6A1J7</accession>
<sequence>MKKKNLKALKLNKKNIAILKPNTIKGGGAGSAGCSRLGCGTARTVRGCP</sequence>
<evidence type="ECO:0000313" key="1">
    <source>
        <dbReference type="EMBL" id="MEB3347962.1"/>
    </source>
</evidence>